<dbReference type="Gene3D" id="2.30.29.30">
    <property type="entry name" value="Pleckstrin-homology domain (PH domain)/Phosphotyrosine-binding domain (PTB)"/>
    <property type="match status" value="1"/>
</dbReference>
<dbReference type="SMART" id="SM00324">
    <property type="entry name" value="RhoGAP"/>
    <property type="match status" value="1"/>
</dbReference>
<dbReference type="SUPFAM" id="SSF48350">
    <property type="entry name" value="GTPase activation domain, GAP"/>
    <property type="match status" value="1"/>
</dbReference>
<proteinExistence type="predicted"/>
<dbReference type="SUPFAM" id="SSF50729">
    <property type="entry name" value="PH domain-like"/>
    <property type="match status" value="1"/>
</dbReference>
<comment type="caution">
    <text evidence="2">The sequence shown here is derived from an EMBL/GenBank/DDBJ whole genome shotgun (WGS) entry which is preliminary data.</text>
</comment>
<dbReference type="EMBL" id="CACRXK020006779">
    <property type="protein sequence ID" value="CAB4010417.1"/>
    <property type="molecule type" value="Genomic_DNA"/>
</dbReference>
<dbReference type="AlphaFoldDB" id="A0A6S7I087"/>
<sequence length="439" mass="50431">MILREEYEAHDVAGLLKEYFRELPDPLMTEDAYAHFITASLTPDHDDKLHMYKNSLGRLPEVNRTTLKAVINHLVRVSSKSQQNKMKVKNISLIFGPTLMSNKHMGEMDSATINQEFTVIGDFITYYKWLFDVGDDEILKNQKIAEAMSKMLQLTHSTSQSIIRADVISDMTLDIYALSTEKECSRITVFSDTKASKICQEVQSKRALAPDLNWALFQNVNEEIERPFPATEKVLATVIETGKYSQLNRGSRLVVKENYVLQKLQAYSLQNDTSVSIAGSYQTMKEVKRKENWKKLCVKLEKGILTVHKNLKSKDDIDSWPLLETTLYIGVDRDKKPLTGFGFTIVRVAKDGQCVYRYICFEEEREQYRWINMFLKLKYSGVEDLWTDPYLDPIGYYAEALAPVKPLPRQRTPSNIPAGASANVLNELKERQLRKSIKK</sequence>
<dbReference type="InterPro" id="IPR011993">
    <property type="entry name" value="PH-like_dom_sf"/>
</dbReference>
<dbReference type="GO" id="GO:0005737">
    <property type="term" value="C:cytoplasm"/>
    <property type="evidence" value="ECO:0007669"/>
    <property type="project" value="TreeGrafter"/>
</dbReference>
<dbReference type="InterPro" id="IPR000159">
    <property type="entry name" value="RA_dom"/>
</dbReference>
<dbReference type="Gene3D" id="1.10.555.10">
    <property type="entry name" value="Rho GTPase activation protein"/>
    <property type="match status" value="1"/>
</dbReference>
<protein>
    <submittedName>
        <fullName evidence="2">Arf-GAP with Rho-GAP domain, ANK repeat and PH domain-containing 1-like isoform X1</fullName>
    </submittedName>
</protein>
<dbReference type="OrthoDB" id="6021192at2759"/>
<dbReference type="PROSITE" id="PS50238">
    <property type="entry name" value="RHOGAP"/>
    <property type="match status" value="1"/>
</dbReference>
<keyword evidence="1" id="KW-0343">GTPase activation</keyword>
<dbReference type="PANTHER" id="PTHR45899:SF2">
    <property type="entry name" value="RHO GTPASE ACTIVATING PROTEIN AT 15B, ISOFORM C"/>
    <property type="match status" value="1"/>
</dbReference>
<dbReference type="PROSITE" id="PS50200">
    <property type="entry name" value="RA"/>
    <property type="match status" value="1"/>
</dbReference>
<dbReference type="InterPro" id="IPR008936">
    <property type="entry name" value="Rho_GTPase_activation_prot"/>
</dbReference>
<dbReference type="Gene3D" id="3.10.20.90">
    <property type="entry name" value="Phosphatidylinositol 3-kinase Catalytic Subunit, Chain A, domain 1"/>
    <property type="match status" value="1"/>
</dbReference>
<dbReference type="Pfam" id="PF21989">
    <property type="entry name" value="RA_2"/>
    <property type="match status" value="1"/>
</dbReference>
<accession>A0A6S7I087</accession>
<dbReference type="InterPro" id="IPR052227">
    <property type="entry name" value="Arf-Rho-GAP_ANK-PH_domain"/>
</dbReference>
<keyword evidence="3" id="KW-1185">Reference proteome</keyword>
<dbReference type="GO" id="GO:0005547">
    <property type="term" value="F:phosphatidylinositol-3,4,5-trisphosphate binding"/>
    <property type="evidence" value="ECO:0007669"/>
    <property type="project" value="TreeGrafter"/>
</dbReference>
<evidence type="ECO:0000313" key="2">
    <source>
        <dbReference type="EMBL" id="CAB4010417.1"/>
    </source>
</evidence>
<dbReference type="PANTHER" id="PTHR45899">
    <property type="entry name" value="RHO GTPASE ACTIVATING PROTEIN AT 15B, ISOFORM C"/>
    <property type="match status" value="1"/>
</dbReference>
<name>A0A6S7I087_PARCT</name>
<dbReference type="GO" id="GO:0007165">
    <property type="term" value="P:signal transduction"/>
    <property type="evidence" value="ECO:0007669"/>
    <property type="project" value="InterPro"/>
</dbReference>
<dbReference type="GO" id="GO:0005096">
    <property type="term" value="F:GTPase activator activity"/>
    <property type="evidence" value="ECO:0007669"/>
    <property type="project" value="UniProtKB-KW"/>
</dbReference>
<organism evidence="2 3">
    <name type="scientific">Paramuricea clavata</name>
    <name type="common">Red gorgonian</name>
    <name type="synonym">Violescent sea-whip</name>
    <dbReference type="NCBI Taxonomy" id="317549"/>
    <lineage>
        <taxon>Eukaryota</taxon>
        <taxon>Metazoa</taxon>
        <taxon>Cnidaria</taxon>
        <taxon>Anthozoa</taxon>
        <taxon>Octocorallia</taxon>
        <taxon>Malacalcyonacea</taxon>
        <taxon>Plexauridae</taxon>
        <taxon>Paramuricea</taxon>
    </lineage>
</organism>
<dbReference type="Pfam" id="PF00620">
    <property type="entry name" value="RhoGAP"/>
    <property type="match status" value="1"/>
</dbReference>
<evidence type="ECO:0000256" key="1">
    <source>
        <dbReference type="ARBA" id="ARBA00022468"/>
    </source>
</evidence>
<gene>
    <name evidence="2" type="ORF">PACLA_8A079935</name>
</gene>
<evidence type="ECO:0000313" key="3">
    <source>
        <dbReference type="Proteomes" id="UP001152795"/>
    </source>
</evidence>
<reference evidence="2" key="1">
    <citation type="submission" date="2020-04" db="EMBL/GenBank/DDBJ databases">
        <authorList>
            <person name="Alioto T."/>
            <person name="Alioto T."/>
            <person name="Gomez Garrido J."/>
        </authorList>
    </citation>
    <scope>NUCLEOTIDE SEQUENCE</scope>
    <source>
        <strain evidence="2">A484AB</strain>
    </source>
</reference>
<dbReference type="Proteomes" id="UP001152795">
    <property type="component" value="Unassembled WGS sequence"/>
</dbReference>
<dbReference type="InterPro" id="IPR000198">
    <property type="entry name" value="RhoGAP_dom"/>
</dbReference>